<organism evidence="1 2">
    <name type="scientific">Clavispora lusitaniae</name>
    <name type="common">Candida lusitaniae</name>
    <dbReference type="NCBI Taxonomy" id="36911"/>
    <lineage>
        <taxon>Eukaryota</taxon>
        <taxon>Fungi</taxon>
        <taxon>Dikarya</taxon>
        <taxon>Ascomycota</taxon>
        <taxon>Saccharomycotina</taxon>
        <taxon>Pichiomycetes</taxon>
        <taxon>Metschnikowiaceae</taxon>
        <taxon>Clavispora</taxon>
    </lineage>
</organism>
<reference evidence="1 2" key="1">
    <citation type="submission" date="2017-04" db="EMBL/GenBank/DDBJ databases">
        <title>Draft genome of the yeast Clavispora lusitaniae type strain CBS 6936.</title>
        <authorList>
            <person name="Durrens P."/>
            <person name="Klopp C."/>
            <person name="Biteau N."/>
            <person name="Fitton-Ouhabi V."/>
            <person name="Dementhon K."/>
            <person name="Accoceberry I."/>
            <person name="Sherman D.J."/>
            <person name="Noel T."/>
        </authorList>
    </citation>
    <scope>NUCLEOTIDE SEQUENCE [LARGE SCALE GENOMIC DNA]</scope>
    <source>
        <strain evidence="1 2">CBS 6936</strain>
    </source>
</reference>
<protein>
    <submittedName>
        <fullName evidence="1">Uncharacterized protein</fullName>
    </submittedName>
</protein>
<sequence length="60" mass="5749">MAGDKLETAKNIGVSVAGSMGGNKVADALHLGTAGHIAGGVAGSMAANDAEQKAENKAGK</sequence>
<proteinExistence type="predicted"/>
<comment type="caution">
    <text evidence="1">The sequence shown here is derived from an EMBL/GenBank/DDBJ whole genome shotgun (WGS) entry which is preliminary data.</text>
</comment>
<dbReference type="KEGG" id="clus:A9F13_08g00099"/>
<evidence type="ECO:0000313" key="2">
    <source>
        <dbReference type="Proteomes" id="UP000195602"/>
    </source>
</evidence>
<evidence type="ECO:0000313" key="1">
    <source>
        <dbReference type="EMBL" id="OVF08327.1"/>
    </source>
</evidence>
<dbReference type="EMBL" id="LYUB02000008">
    <property type="protein sequence ID" value="OVF08327.1"/>
    <property type="molecule type" value="Genomic_DNA"/>
</dbReference>
<gene>
    <name evidence="1" type="ORF">A9F13_08g00099</name>
</gene>
<accession>A0AA91T1T7</accession>
<dbReference type="AlphaFoldDB" id="A0AA91T1T7"/>
<dbReference type="Proteomes" id="UP000195602">
    <property type="component" value="Unassembled WGS sequence"/>
</dbReference>
<name>A0AA91T1T7_CLALS</name>